<evidence type="ECO:0000259" key="8">
    <source>
        <dbReference type="Pfam" id="PF00479"/>
    </source>
</evidence>
<comment type="catalytic activity">
    <reaction evidence="7">
        <text>D-glucose 6-phosphate + NADP(+) = 6-phospho-D-glucono-1,5-lactone + NADPH + H(+)</text>
        <dbReference type="Rhea" id="RHEA:15841"/>
        <dbReference type="ChEBI" id="CHEBI:15378"/>
        <dbReference type="ChEBI" id="CHEBI:57783"/>
        <dbReference type="ChEBI" id="CHEBI:57955"/>
        <dbReference type="ChEBI" id="CHEBI:58349"/>
        <dbReference type="ChEBI" id="CHEBI:61548"/>
        <dbReference type="EC" id="1.1.1.49"/>
    </reaction>
</comment>
<evidence type="ECO:0000256" key="5">
    <source>
        <dbReference type="ARBA" id="ARBA00023002"/>
    </source>
</evidence>
<feature type="binding site" evidence="7">
    <location>
        <position position="188"/>
    </location>
    <ligand>
        <name>substrate</name>
    </ligand>
</feature>
<comment type="pathway">
    <text evidence="1 7">Carbohydrate degradation; pentose phosphate pathway; D-ribulose 5-phosphate from D-glucose 6-phosphate (oxidative stage): step 1/3.</text>
</comment>
<evidence type="ECO:0000256" key="7">
    <source>
        <dbReference type="HAMAP-Rule" id="MF_00966"/>
    </source>
</evidence>
<dbReference type="HAMAP" id="MF_00966">
    <property type="entry name" value="G6PD"/>
    <property type="match status" value="1"/>
</dbReference>
<dbReference type="InterPro" id="IPR036291">
    <property type="entry name" value="NAD(P)-bd_dom_sf"/>
</dbReference>
<comment type="caution">
    <text evidence="7">Lacks conserved residue(s) required for the propagation of feature annotation.</text>
</comment>
<dbReference type="PROSITE" id="PS00069">
    <property type="entry name" value="G6P_DEHYDROGENASE"/>
    <property type="match status" value="1"/>
</dbReference>
<dbReference type="Pfam" id="PF02781">
    <property type="entry name" value="G6PD_C"/>
    <property type="match status" value="1"/>
</dbReference>
<reference evidence="10 11" key="1">
    <citation type="submission" date="2015-07" db="EMBL/GenBank/DDBJ databases">
        <title>Genome sequence of Ornatilinea apprima DSM 23815.</title>
        <authorList>
            <person name="Hemp J."/>
            <person name="Ward L.M."/>
            <person name="Pace L.A."/>
            <person name="Fischer W.W."/>
        </authorList>
    </citation>
    <scope>NUCLEOTIDE SEQUENCE [LARGE SCALE GENOMIC DNA]</scope>
    <source>
        <strain evidence="10 11">P3M-1</strain>
    </source>
</reference>
<feature type="binding site" evidence="7">
    <location>
        <position position="226"/>
    </location>
    <ligand>
        <name>substrate</name>
    </ligand>
</feature>
<dbReference type="PATRIC" id="fig|1134406.4.peg.3506"/>
<name>A0A0N8GPJ3_9CHLR</name>
<dbReference type="InterPro" id="IPR001282">
    <property type="entry name" value="G6P_DH"/>
</dbReference>
<keyword evidence="11" id="KW-1185">Reference proteome</keyword>
<feature type="binding site" evidence="7">
    <location>
        <position position="158"/>
    </location>
    <ligand>
        <name>NADP(+)</name>
        <dbReference type="ChEBI" id="CHEBI:58349"/>
    </ligand>
</feature>
<keyword evidence="5 7" id="KW-0560">Oxidoreductase</keyword>
<evidence type="ECO:0000256" key="1">
    <source>
        <dbReference type="ARBA" id="ARBA00004937"/>
    </source>
</evidence>
<evidence type="ECO:0000313" key="11">
    <source>
        <dbReference type="Proteomes" id="UP000050417"/>
    </source>
</evidence>
<comment type="caution">
    <text evidence="10">The sequence shown here is derived from an EMBL/GenBank/DDBJ whole genome shotgun (WGS) entry which is preliminary data.</text>
</comment>
<dbReference type="STRING" id="1134406.ADN00_00555"/>
<feature type="binding site" evidence="7">
    <location>
        <position position="350"/>
    </location>
    <ligand>
        <name>substrate</name>
    </ligand>
</feature>
<evidence type="ECO:0000256" key="6">
    <source>
        <dbReference type="ARBA" id="ARBA00023277"/>
    </source>
</evidence>
<evidence type="ECO:0000259" key="9">
    <source>
        <dbReference type="Pfam" id="PF02781"/>
    </source>
</evidence>
<comment type="similarity">
    <text evidence="2 7">Belongs to the glucose-6-phosphate dehydrogenase family.</text>
</comment>
<keyword evidence="3 7" id="KW-0313">Glucose metabolism</keyword>
<dbReference type="GO" id="GO:0050661">
    <property type="term" value="F:NADP binding"/>
    <property type="evidence" value="ECO:0007669"/>
    <property type="project" value="UniProtKB-UniRule"/>
</dbReference>
<evidence type="ECO:0000313" key="10">
    <source>
        <dbReference type="EMBL" id="KPL81058.1"/>
    </source>
</evidence>
<gene>
    <name evidence="7" type="primary">zwf</name>
    <name evidence="10" type="ORF">ADN00_00555</name>
</gene>
<dbReference type="Proteomes" id="UP000050417">
    <property type="component" value="Unassembled WGS sequence"/>
</dbReference>
<dbReference type="SUPFAM" id="SSF51735">
    <property type="entry name" value="NAD(P)-binding Rossmann-fold domains"/>
    <property type="match status" value="1"/>
</dbReference>
<feature type="active site" description="Proton acceptor" evidence="7">
    <location>
        <position position="250"/>
    </location>
</feature>
<proteinExistence type="inferred from homology"/>
<comment type="function">
    <text evidence="7">Catalyzes the oxidation of glucose 6-phosphate to 6-phosphogluconolactone.</text>
</comment>
<feature type="binding site" evidence="7">
    <location>
        <position position="192"/>
    </location>
    <ligand>
        <name>substrate</name>
    </ligand>
</feature>
<dbReference type="UniPathway" id="UPA00115">
    <property type="reaction ID" value="UER00408"/>
</dbReference>
<dbReference type="PANTHER" id="PTHR23429">
    <property type="entry name" value="GLUCOSE-6-PHOSPHATE 1-DEHYDROGENASE G6PD"/>
    <property type="match status" value="1"/>
</dbReference>
<dbReference type="InterPro" id="IPR022674">
    <property type="entry name" value="G6P_DH_NAD-bd"/>
</dbReference>
<organism evidence="10 11">
    <name type="scientific">Ornatilinea apprima</name>
    <dbReference type="NCBI Taxonomy" id="1134406"/>
    <lineage>
        <taxon>Bacteria</taxon>
        <taxon>Bacillati</taxon>
        <taxon>Chloroflexota</taxon>
        <taxon>Anaerolineae</taxon>
        <taxon>Anaerolineales</taxon>
        <taxon>Anaerolineaceae</taxon>
        <taxon>Ornatilinea</taxon>
    </lineage>
</organism>
<feature type="binding site" evidence="7">
    <location>
        <position position="56"/>
    </location>
    <ligand>
        <name>NADP(+)</name>
        <dbReference type="ChEBI" id="CHEBI:58349"/>
    </ligand>
</feature>
<dbReference type="PANTHER" id="PTHR23429:SF0">
    <property type="entry name" value="GLUCOSE-6-PHOSPHATE 1-DEHYDROGENASE"/>
    <property type="match status" value="1"/>
</dbReference>
<dbReference type="EMBL" id="LGCL01000002">
    <property type="protein sequence ID" value="KPL81058.1"/>
    <property type="molecule type" value="Genomic_DNA"/>
</dbReference>
<feature type="binding site" evidence="7">
    <location>
        <position position="245"/>
    </location>
    <ligand>
        <name>substrate</name>
    </ligand>
</feature>
<dbReference type="PIRSF" id="PIRSF000110">
    <property type="entry name" value="G6PD"/>
    <property type="match status" value="1"/>
</dbReference>
<sequence>MRMDKLMNNSAQAVRTAFVIFGVTGDLTRRKLLPALYELDLSNRLDGELHLVGFARRDWSDEFLVEKMREGIDEFSRSKPVNGEAVSRLLSHSHYIKASFDDREGYLSLKRLLETEGIQNVLYYLATPPESYVEIIRQIGEIGLNQRFGGWTRIVVEKPYGRDLESARYLENEIRNVFEENQVYRIDHYLGKETVQNILVFRFANGIFEPLWNRRNVDHVQITVAETVGVGSRAGYYDSSGVIRDMYQNHLLQLLSLTAMEAPVAFNADAVRDEKVKVLRALRPMCDLDVLKNTYRAQYVSGILDGKRVPGYKEEERVDPKSTTETFLISRLFIDNWRWSGVPFYLRSGKRLPSRFTEIVIQFKQVPLSLFNWQNLAGDAPNMLILNLQPDEGITLTFGAKVPGPVNQISPVKMEFRYKTAFGREPPEAYERLLLDVLLGDATLFTRHDEAVAQWAYTNCILEGWNTHPISNLPVYEAGTWGPPGADEFIQKDARAWRNPIYESDSVDED</sequence>
<dbReference type="InterPro" id="IPR019796">
    <property type="entry name" value="G6P_DH_AS"/>
</dbReference>
<keyword evidence="4 7" id="KW-0521">NADP</keyword>
<dbReference type="Gene3D" id="3.40.50.720">
    <property type="entry name" value="NAD(P)-binding Rossmann-like Domain"/>
    <property type="match status" value="1"/>
</dbReference>
<evidence type="ECO:0000256" key="3">
    <source>
        <dbReference type="ARBA" id="ARBA00022526"/>
    </source>
</evidence>
<dbReference type="AlphaFoldDB" id="A0A0N8GPJ3"/>
<evidence type="ECO:0000256" key="2">
    <source>
        <dbReference type="ARBA" id="ARBA00009975"/>
    </source>
</evidence>
<dbReference type="InterPro" id="IPR022675">
    <property type="entry name" value="G6P_DH_C"/>
</dbReference>
<dbReference type="Gene3D" id="3.30.360.10">
    <property type="entry name" value="Dihydrodipicolinate Reductase, domain 2"/>
    <property type="match status" value="1"/>
</dbReference>
<dbReference type="GO" id="GO:0005829">
    <property type="term" value="C:cytosol"/>
    <property type="evidence" value="ECO:0007669"/>
    <property type="project" value="TreeGrafter"/>
</dbReference>
<feature type="domain" description="Glucose-6-phosphate dehydrogenase C-terminal" evidence="9">
    <location>
        <begin position="199"/>
        <end position="498"/>
    </location>
</feature>
<evidence type="ECO:0000256" key="4">
    <source>
        <dbReference type="ARBA" id="ARBA00022857"/>
    </source>
</evidence>
<dbReference type="PRINTS" id="PR00079">
    <property type="entry name" value="G6PDHDRGNASE"/>
</dbReference>
<dbReference type="SUPFAM" id="SSF55347">
    <property type="entry name" value="Glyceraldehyde-3-phosphate dehydrogenase-like, C-terminal domain"/>
    <property type="match status" value="1"/>
</dbReference>
<dbReference type="GO" id="GO:0006006">
    <property type="term" value="P:glucose metabolic process"/>
    <property type="evidence" value="ECO:0007669"/>
    <property type="project" value="UniProtKB-KW"/>
</dbReference>
<keyword evidence="6 7" id="KW-0119">Carbohydrate metabolism</keyword>
<protein>
    <recommendedName>
        <fullName evidence="7">Glucose-6-phosphate 1-dehydrogenase</fullName>
        <shortName evidence="7">G6PD</shortName>
        <ecNumber evidence="7">1.1.1.49</ecNumber>
    </recommendedName>
</protein>
<dbReference type="GO" id="GO:0009051">
    <property type="term" value="P:pentose-phosphate shunt, oxidative branch"/>
    <property type="evidence" value="ECO:0007669"/>
    <property type="project" value="TreeGrafter"/>
</dbReference>
<accession>A0A0N8GPJ3</accession>
<dbReference type="NCBIfam" id="TIGR00871">
    <property type="entry name" value="zwf"/>
    <property type="match status" value="1"/>
</dbReference>
<dbReference type="Pfam" id="PF00479">
    <property type="entry name" value="G6PD_N"/>
    <property type="match status" value="1"/>
</dbReference>
<feature type="domain" description="Glucose-6-phosphate dehydrogenase NAD-binding" evidence="8">
    <location>
        <begin position="19"/>
        <end position="197"/>
    </location>
</feature>
<dbReference type="GO" id="GO:0004345">
    <property type="term" value="F:glucose-6-phosphate dehydrogenase activity"/>
    <property type="evidence" value="ECO:0007669"/>
    <property type="project" value="UniProtKB-UniRule"/>
</dbReference>
<dbReference type="EC" id="1.1.1.49" evidence="7"/>